<dbReference type="OrthoDB" id="2476549at2"/>
<name>A0A368WAP3_9BACL</name>
<keyword evidence="3" id="KW-1185">Reference proteome</keyword>
<keyword evidence="1" id="KW-1133">Transmembrane helix</keyword>
<proteinExistence type="predicted"/>
<sequence length="145" mass="15979">MLGTWRWNVVFGFIGTVLTVAFSIGNNPISVMLLRSMYAFIAFFVLAFVMRAVLTYILQPPSIVGEQPELDEGIGTQLDMLTPDETDDLNQMLKSQLQDGKTTPVNEGQANAAAAFRPLNPPQLLSSKNTQPEELVKAIRHLTGE</sequence>
<reference evidence="2 3" key="1">
    <citation type="submission" date="2018-07" db="EMBL/GenBank/DDBJ databases">
        <title>Genomic Encyclopedia of Type Strains, Phase III (KMG-III): the genomes of soil and plant-associated and newly described type strains.</title>
        <authorList>
            <person name="Whitman W."/>
        </authorList>
    </citation>
    <scope>NUCLEOTIDE SEQUENCE [LARGE SCALE GENOMIC DNA]</scope>
    <source>
        <strain evidence="2 3">CECT 7506</strain>
    </source>
</reference>
<evidence type="ECO:0000313" key="2">
    <source>
        <dbReference type="EMBL" id="RCW50143.1"/>
    </source>
</evidence>
<dbReference type="AlphaFoldDB" id="A0A368WAP3"/>
<keyword evidence="1" id="KW-0472">Membrane</keyword>
<gene>
    <name evidence="2" type="ORF">DFP97_103161</name>
</gene>
<accession>A0A368WAP3</accession>
<keyword evidence="1" id="KW-0812">Transmembrane</keyword>
<comment type="caution">
    <text evidence="2">The sequence shown here is derived from an EMBL/GenBank/DDBJ whole genome shotgun (WGS) entry which is preliminary data.</text>
</comment>
<dbReference type="EMBL" id="QPJD01000003">
    <property type="protein sequence ID" value="RCW50143.1"/>
    <property type="molecule type" value="Genomic_DNA"/>
</dbReference>
<evidence type="ECO:0000313" key="3">
    <source>
        <dbReference type="Proteomes" id="UP000252415"/>
    </source>
</evidence>
<evidence type="ECO:0000256" key="1">
    <source>
        <dbReference type="SAM" id="Phobius"/>
    </source>
</evidence>
<organism evidence="2 3">
    <name type="scientific">Paenibacillus prosopidis</name>
    <dbReference type="NCBI Taxonomy" id="630520"/>
    <lineage>
        <taxon>Bacteria</taxon>
        <taxon>Bacillati</taxon>
        <taxon>Bacillota</taxon>
        <taxon>Bacilli</taxon>
        <taxon>Bacillales</taxon>
        <taxon>Paenibacillaceae</taxon>
        <taxon>Paenibacillus</taxon>
    </lineage>
</organism>
<feature type="transmembrane region" description="Helical" evidence="1">
    <location>
        <begin position="37"/>
        <end position="58"/>
    </location>
</feature>
<feature type="transmembrane region" description="Helical" evidence="1">
    <location>
        <begin position="6"/>
        <end position="25"/>
    </location>
</feature>
<protein>
    <submittedName>
        <fullName evidence="2">Uncharacterized protein</fullName>
    </submittedName>
</protein>
<dbReference type="RefSeq" id="WP_114378998.1">
    <property type="nucleotide sequence ID" value="NZ_QPJD01000003.1"/>
</dbReference>
<dbReference type="Proteomes" id="UP000252415">
    <property type="component" value="Unassembled WGS sequence"/>
</dbReference>